<dbReference type="OrthoDB" id="9761519at2"/>
<name>A0A1W2CRC7_9SPHI</name>
<feature type="domain" description="Beta-mannosidase-like galactose-binding" evidence="4">
    <location>
        <begin position="965"/>
        <end position="1035"/>
    </location>
</feature>
<gene>
    <name evidence="5" type="ORF">SAMN04488524_3096</name>
</gene>
<dbReference type="RefSeq" id="WP_159451710.1">
    <property type="nucleotide sequence ID" value="NZ_FWXT01000002.1"/>
</dbReference>
<dbReference type="EMBL" id="FWXT01000002">
    <property type="protein sequence ID" value="SMC87504.1"/>
    <property type="molecule type" value="Genomic_DNA"/>
</dbReference>
<evidence type="ECO:0000313" key="5">
    <source>
        <dbReference type="EMBL" id="SMC87504.1"/>
    </source>
</evidence>
<dbReference type="NCBIfam" id="NF045579">
    <property type="entry name" value="rhamnoside_JR"/>
    <property type="match status" value="1"/>
</dbReference>
<dbReference type="Pfam" id="PF22666">
    <property type="entry name" value="Glyco_hydro_2_N2"/>
    <property type="match status" value="1"/>
</dbReference>
<protein>
    <submittedName>
        <fullName evidence="5">Glycosyl hydrolases family 2, sugar binding domain</fullName>
    </submittedName>
</protein>
<keyword evidence="2 5" id="KW-0378">Hydrolase</keyword>
<dbReference type="InterPro" id="IPR008979">
    <property type="entry name" value="Galactose-bd-like_sf"/>
</dbReference>
<feature type="chain" id="PRO_5012958391" evidence="3">
    <location>
        <begin position="19"/>
        <end position="1080"/>
    </location>
</feature>
<evidence type="ECO:0000256" key="2">
    <source>
        <dbReference type="ARBA" id="ARBA00022801"/>
    </source>
</evidence>
<dbReference type="Pfam" id="PF17132">
    <property type="entry name" value="Glyco_hydro_106"/>
    <property type="match status" value="1"/>
</dbReference>
<dbReference type="STRING" id="151894.SAMN04488524_3096"/>
<dbReference type="PANTHER" id="PTHR43817">
    <property type="entry name" value="GLYCOSYL HYDROLASE"/>
    <property type="match status" value="1"/>
</dbReference>
<dbReference type="Proteomes" id="UP000192756">
    <property type="component" value="Unassembled WGS sequence"/>
</dbReference>
<dbReference type="SUPFAM" id="SSF49785">
    <property type="entry name" value="Galactose-binding domain-like"/>
    <property type="match status" value="1"/>
</dbReference>
<dbReference type="PANTHER" id="PTHR43817:SF1">
    <property type="entry name" value="HYDROLASE, FAMILY 43, PUTATIVE (AFU_ORTHOLOGUE AFUA_3G01660)-RELATED"/>
    <property type="match status" value="1"/>
</dbReference>
<reference evidence="6" key="1">
    <citation type="submission" date="2017-04" db="EMBL/GenBank/DDBJ databases">
        <authorList>
            <person name="Varghese N."/>
            <person name="Submissions S."/>
        </authorList>
    </citation>
    <scope>NUCLEOTIDE SEQUENCE [LARGE SCALE GENOMIC DNA]</scope>
    <source>
        <strain evidence="6">DSM 12126</strain>
    </source>
</reference>
<proteinExistence type="predicted"/>
<dbReference type="GO" id="GO:0004553">
    <property type="term" value="F:hydrolase activity, hydrolyzing O-glycosyl compounds"/>
    <property type="evidence" value="ECO:0007669"/>
    <property type="project" value="UniProtKB-ARBA"/>
</dbReference>
<accession>A0A1W2CRC7</accession>
<sequence>MRTGLVLLIFLVSAFNLAAQFKAGNSTLSKGFLTPPDSVRPYVYWYWINDHISPAGVVKDLDAMKKVGIGGAFIGNIGLSKEEGTSFGHVKLFSDQWWKATEAAMETATMNGITLGMFNSPGWSQSGGPWIKPAASMRYIASRKVMVKGGEQLAMNIMPVNKDTSYLFTLAVPAPEYADFDLKPYQPQLTTDAAIGQISNLTDGDFLSSSMFSPGIKNSSIHIKLKKALTLRSLVLHPAEVPFSADVLVQAIRHGKMETIKTFSINRINPSKQVGFIPYAPLAIAFDPVNSNEFKIVLKNIEGQAGFKEINLSPAAYLENYMEKQLAKMYATPLPLWPEYQWQTQGETKEAQLVIDPKKVINLKSFVNEQGQLNWNVPAGKWLIMNYYLATTGVTNSPASPEGKGLEVDKMDHKKLASHFDSFIGKVLSRVPEEKRKTFKYLVADSYEMGSQNWTDSLQHTFKLIYGYDPLPWLPVLTGNIVGSADQSDRFLWDLRRLVADLVATEYVGGLKKLGNKAGLRLWLENYGHWGFPSEFLKYGGASDEVAGEFWNEGQLGNIENKSASSAAHIYGKNRVWAESFTAGGGAYTRYPALLKKRGDWSFTEGVNQTLLHLYIHQPDESGYPGLNTWFSTEFNRKNTWFYQGAAFIDYLRRCNYLLQQGTPVNDVAYFIGEDAPKMTGIRNPELPEGYSYDYINADVILNRIRVRNGKLLLPEGVQYSLLVLPPLKTMRPALLEKIESLVKDGAVVLGNAPERSPSLQDYPEADKRIQALAEKLWGGTVLKKGIRKYGNGLVMEGISMQEALDHIGLAPDLKSTAGNKILYSHRSTEAHELYFMTNQSDGDIECSAVFRVANAQPYWWDPVTGTIRHLPVFRNADGKTSIPFRLETNQSGFVVFNKGELKKSSGTRENFPLASHLLSLSAPWEVSFLNSAISGGPEKPVVFNELISWSDHRDERIKNFSGSAVYKSTFSLKKVGDLEGTIYLNTGHINGMARIKINGEDVGSVWTAPWQVDISKVIKAGKNNVEIEVVNTWINRLIGDSKLDAKNRLTRTDIINLPADNKYERSGLTGPVNVVKVQY</sequence>
<keyword evidence="1 3" id="KW-0732">Signal</keyword>
<organism evidence="5 6">
    <name type="scientific">Pedobacter africanus</name>
    <dbReference type="NCBI Taxonomy" id="151894"/>
    <lineage>
        <taxon>Bacteria</taxon>
        <taxon>Pseudomonadati</taxon>
        <taxon>Bacteroidota</taxon>
        <taxon>Sphingobacteriia</taxon>
        <taxon>Sphingobacteriales</taxon>
        <taxon>Sphingobacteriaceae</taxon>
        <taxon>Pedobacter</taxon>
    </lineage>
</organism>
<keyword evidence="6" id="KW-1185">Reference proteome</keyword>
<evidence type="ECO:0000256" key="3">
    <source>
        <dbReference type="SAM" id="SignalP"/>
    </source>
</evidence>
<dbReference type="AlphaFoldDB" id="A0A1W2CRC7"/>
<feature type="signal peptide" evidence="3">
    <location>
        <begin position="1"/>
        <end position="18"/>
    </location>
</feature>
<dbReference type="Gene3D" id="2.60.120.260">
    <property type="entry name" value="Galactose-binding domain-like"/>
    <property type="match status" value="1"/>
</dbReference>
<evidence type="ECO:0000259" key="4">
    <source>
        <dbReference type="Pfam" id="PF22666"/>
    </source>
</evidence>
<evidence type="ECO:0000256" key="1">
    <source>
        <dbReference type="ARBA" id="ARBA00022729"/>
    </source>
</evidence>
<dbReference type="InterPro" id="IPR054593">
    <property type="entry name" value="Beta-mannosidase-like_N2"/>
</dbReference>
<evidence type="ECO:0000313" key="6">
    <source>
        <dbReference type="Proteomes" id="UP000192756"/>
    </source>
</evidence>